<dbReference type="GO" id="GO:0005789">
    <property type="term" value="C:endoplasmic reticulum membrane"/>
    <property type="evidence" value="ECO:0007669"/>
    <property type="project" value="UniProtKB-SubCell"/>
</dbReference>
<comment type="function">
    <text evidence="8">Involved in cellular auxin homeostasis by regulating auxin metabolism. Regulates intracellular auxin accumulation at the endoplasmic reticulum and thus auxin availability for nuclear auxin signaling.</text>
</comment>
<dbReference type="PANTHER" id="PTHR31651:SF30">
    <property type="entry name" value="AUXIN EFFLUX CARRIER FAMILY PROTEIN"/>
    <property type="match status" value="1"/>
</dbReference>
<keyword evidence="7" id="KW-0927">Auxin signaling pathway</keyword>
<protein>
    <recommendedName>
        <fullName evidence="13">Protein PIN-LIKES 7-like</fullName>
    </recommendedName>
</protein>
<feature type="transmembrane region" description="Helical" evidence="10">
    <location>
        <begin position="12"/>
        <end position="31"/>
    </location>
</feature>
<evidence type="ECO:0000313" key="12">
    <source>
        <dbReference type="Proteomes" id="UP001291623"/>
    </source>
</evidence>
<feature type="transmembrane region" description="Helical" evidence="10">
    <location>
        <begin position="73"/>
        <end position="94"/>
    </location>
</feature>
<dbReference type="PANTHER" id="PTHR31651">
    <property type="match status" value="1"/>
</dbReference>
<evidence type="ECO:0000256" key="5">
    <source>
        <dbReference type="ARBA" id="ARBA00022989"/>
    </source>
</evidence>
<evidence type="ECO:0000256" key="9">
    <source>
        <dbReference type="ARBA" id="ARBA00025752"/>
    </source>
</evidence>
<keyword evidence="3 10" id="KW-0812">Transmembrane</keyword>
<dbReference type="InterPro" id="IPR045033">
    <property type="entry name" value="PILS1/3/4/5/7"/>
</dbReference>
<keyword evidence="6 10" id="KW-0472">Membrane</keyword>
<keyword evidence="4" id="KW-0256">Endoplasmic reticulum</keyword>
<sequence length="415" mass="45123">MGFWTLLEVASMPILQVLIISVLGAVMATDYLKLLPADARKSLNRIVFVAFTPSLVFASLAESVTFQDIQSWWFMPVNVGLTFLFGGILGWIAVKIVKPKPHLEGLIIAACSSGNLGNLLLIVIPAICKEDGSPFGDHKVCASVGLSYASFSMALGGFYIWTYTYQLIRSSSLKFKALKSAEEEAFKEPNKGLDTNEKSYLLDNNAQDQLPVSVTKSTENQTILSKLAAEIEPIKGSSWSKIVGVLHTILEELMAPPTLGAIVGFLFGSVTWLKNLVIGDAAPLRVIQHSVKLLGDGTIPCITLILGGNLTQGLRKAEVKPSTIIAVLSVRYIFSPLIGIGMVKAAANLGFLPADPLYHFVLMLQYTVPPAMNIGTMTQLFDVAQEECSVLFMWTYLVAALALTIWSTVFMWLLS</sequence>
<evidence type="ECO:0000256" key="8">
    <source>
        <dbReference type="ARBA" id="ARBA00025100"/>
    </source>
</evidence>
<dbReference type="EMBL" id="JAVYJV010000006">
    <property type="protein sequence ID" value="KAK4368228.1"/>
    <property type="molecule type" value="Genomic_DNA"/>
</dbReference>
<dbReference type="Proteomes" id="UP001291623">
    <property type="component" value="Unassembled WGS sequence"/>
</dbReference>
<name>A0AAE1VFK6_9SOLA</name>
<evidence type="ECO:0000313" key="11">
    <source>
        <dbReference type="EMBL" id="KAK4368228.1"/>
    </source>
</evidence>
<keyword evidence="5 10" id="KW-1133">Transmembrane helix</keyword>
<reference evidence="11" key="1">
    <citation type="submission" date="2023-12" db="EMBL/GenBank/DDBJ databases">
        <title>Genome assembly of Anisodus tanguticus.</title>
        <authorList>
            <person name="Wang Y.-J."/>
        </authorList>
    </citation>
    <scope>NUCLEOTIDE SEQUENCE</scope>
    <source>
        <strain evidence="11">KB-2021</strain>
        <tissue evidence="11">Leaf</tissue>
    </source>
</reference>
<evidence type="ECO:0000256" key="6">
    <source>
        <dbReference type="ARBA" id="ARBA00023136"/>
    </source>
</evidence>
<organism evidence="11 12">
    <name type="scientific">Anisodus tanguticus</name>
    <dbReference type="NCBI Taxonomy" id="243964"/>
    <lineage>
        <taxon>Eukaryota</taxon>
        <taxon>Viridiplantae</taxon>
        <taxon>Streptophyta</taxon>
        <taxon>Embryophyta</taxon>
        <taxon>Tracheophyta</taxon>
        <taxon>Spermatophyta</taxon>
        <taxon>Magnoliopsida</taxon>
        <taxon>eudicotyledons</taxon>
        <taxon>Gunneridae</taxon>
        <taxon>Pentapetalae</taxon>
        <taxon>asterids</taxon>
        <taxon>lamiids</taxon>
        <taxon>Solanales</taxon>
        <taxon>Solanaceae</taxon>
        <taxon>Solanoideae</taxon>
        <taxon>Hyoscyameae</taxon>
        <taxon>Anisodus</taxon>
    </lineage>
</organism>
<dbReference type="GO" id="GO:0009734">
    <property type="term" value="P:auxin-activated signaling pathway"/>
    <property type="evidence" value="ECO:0007669"/>
    <property type="project" value="UniProtKB-KW"/>
</dbReference>
<evidence type="ECO:0000256" key="1">
    <source>
        <dbReference type="ARBA" id="ARBA00004477"/>
    </source>
</evidence>
<dbReference type="GO" id="GO:0080162">
    <property type="term" value="P:endoplasmic reticulum to cytosol auxin transport"/>
    <property type="evidence" value="ECO:0007669"/>
    <property type="project" value="InterPro"/>
</dbReference>
<feature type="transmembrane region" description="Helical" evidence="10">
    <location>
        <begin position="324"/>
        <end position="347"/>
    </location>
</feature>
<accession>A0AAE1VFK6</accession>
<evidence type="ECO:0008006" key="13">
    <source>
        <dbReference type="Google" id="ProtNLM"/>
    </source>
</evidence>
<feature type="transmembrane region" description="Helical" evidence="10">
    <location>
        <begin position="147"/>
        <end position="168"/>
    </location>
</feature>
<evidence type="ECO:0000256" key="2">
    <source>
        <dbReference type="ARBA" id="ARBA00022448"/>
    </source>
</evidence>
<feature type="transmembrane region" description="Helical" evidence="10">
    <location>
        <begin position="43"/>
        <end position="61"/>
    </location>
</feature>
<feature type="transmembrane region" description="Helical" evidence="10">
    <location>
        <begin position="106"/>
        <end position="127"/>
    </location>
</feature>
<evidence type="ECO:0000256" key="4">
    <source>
        <dbReference type="ARBA" id="ARBA00022824"/>
    </source>
</evidence>
<evidence type="ECO:0000256" key="10">
    <source>
        <dbReference type="SAM" id="Phobius"/>
    </source>
</evidence>
<evidence type="ECO:0000256" key="3">
    <source>
        <dbReference type="ARBA" id="ARBA00022692"/>
    </source>
</evidence>
<comment type="subcellular location">
    <subcellularLocation>
        <location evidence="1">Endoplasmic reticulum membrane</location>
        <topology evidence="1">Multi-pass membrane protein</topology>
    </subcellularLocation>
</comment>
<evidence type="ECO:0000256" key="7">
    <source>
        <dbReference type="ARBA" id="ARBA00023294"/>
    </source>
</evidence>
<feature type="transmembrane region" description="Helical" evidence="10">
    <location>
        <begin position="391"/>
        <end position="414"/>
    </location>
</feature>
<dbReference type="Pfam" id="PF03547">
    <property type="entry name" value="Mem_trans"/>
    <property type="match status" value="1"/>
</dbReference>
<gene>
    <name evidence="11" type="ORF">RND71_012020</name>
</gene>
<keyword evidence="12" id="KW-1185">Reference proteome</keyword>
<keyword evidence="2" id="KW-0813">Transport</keyword>
<dbReference type="InterPro" id="IPR004776">
    <property type="entry name" value="Mem_transp_PIN-like"/>
</dbReference>
<comment type="similarity">
    <text evidence="9">Belongs to the auxin efflux carrier (TC 2.A.69.2) family.</text>
</comment>
<dbReference type="AlphaFoldDB" id="A0AAE1VFK6"/>
<proteinExistence type="inferred from homology"/>
<comment type="caution">
    <text evidence="11">The sequence shown here is derived from an EMBL/GenBank/DDBJ whole genome shotgun (WGS) entry which is preliminary data.</text>
</comment>